<evidence type="ECO:0000256" key="1">
    <source>
        <dbReference type="SAM" id="Phobius"/>
    </source>
</evidence>
<feature type="transmembrane region" description="Helical" evidence="1">
    <location>
        <begin position="202"/>
        <end position="221"/>
    </location>
</feature>
<dbReference type="GeneID" id="11596100"/>
<dbReference type="AlphaFoldDB" id="G7VD82"/>
<dbReference type="OrthoDB" id="386447at2157"/>
<keyword evidence="1" id="KW-1133">Transmembrane helix</keyword>
<evidence type="ECO:0000313" key="3">
    <source>
        <dbReference type="Proteomes" id="UP000005867"/>
    </source>
</evidence>
<feature type="transmembrane region" description="Helical" evidence="1">
    <location>
        <begin position="174"/>
        <end position="195"/>
    </location>
</feature>
<proteinExistence type="predicted"/>
<feature type="transmembrane region" description="Helical" evidence="1">
    <location>
        <begin position="129"/>
        <end position="154"/>
    </location>
</feature>
<dbReference type="eggNOG" id="arCOG10497">
    <property type="taxonomic scope" value="Archaea"/>
</dbReference>
<feature type="transmembrane region" description="Helical" evidence="1">
    <location>
        <begin position="42"/>
        <end position="64"/>
    </location>
</feature>
<dbReference type="Proteomes" id="UP000005867">
    <property type="component" value="Chromosome"/>
</dbReference>
<protein>
    <submittedName>
        <fullName evidence="2">Uncharacterized protein</fullName>
    </submittedName>
</protein>
<dbReference type="STRING" id="1104324.P186_0002"/>
<keyword evidence="1" id="KW-0812">Transmembrane</keyword>
<dbReference type="KEGG" id="pyr:P186_0002"/>
<accession>G7VD82</accession>
<reference evidence="2 3" key="1">
    <citation type="journal article" date="2012" name="J. Bacteriol.">
        <title>Complete genome sequence of strain 1860, a crenarchaeon of the genus pyrobaculum able to grow with various electron acceptors.</title>
        <authorList>
            <person name="Mardanov A.V."/>
            <person name="Gumerov V.M."/>
            <person name="Slobodkina G.B."/>
            <person name="Beletsky A.V."/>
            <person name="Bonch-Osmolovskaya E.A."/>
            <person name="Ravin N.V."/>
            <person name="Skryabin K.G."/>
        </authorList>
    </citation>
    <scope>NUCLEOTIDE SEQUENCE [LARGE SCALE GENOMIC DNA]</scope>
    <source>
        <strain evidence="2 3">1860</strain>
    </source>
</reference>
<dbReference type="RefSeq" id="WP_014287303.1">
    <property type="nucleotide sequence ID" value="NC_016645.1"/>
</dbReference>
<name>G7VD82_9CREN</name>
<keyword evidence="3" id="KW-1185">Reference proteome</keyword>
<feature type="transmembrane region" description="Helical" evidence="1">
    <location>
        <begin position="7"/>
        <end position="30"/>
    </location>
</feature>
<feature type="transmembrane region" description="Helical" evidence="1">
    <location>
        <begin position="241"/>
        <end position="274"/>
    </location>
</feature>
<dbReference type="BioCyc" id="PSP1104324:GJSN-2-MONOMER"/>
<sequence>MLTTPEIITLFSSSIIFIYGLYASVLYAIGGAREREEARHTLYRALIAGLLFAAVMLSTALVGFGVRGFLEAVEAAAAETGSKPLQPYCLKYFDLAPSFNIDVYFAAGARALECSAKTFSEKFSRYVDAYSTIFSATTITGLAGVTSPLSMSLFQVAMPFSGAANGAMLSLATAYAASLLAIGLLALAGLAAVLIAIERLELLGAVIAAFNMAMPPALAAYADYVREVEVTSFGYPILYGAVLNAVVPAANIAAAAALAFTMASAVTAAITYAFTKIPERISVE</sequence>
<organism evidence="2 3">
    <name type="scientific">Pyrobaculum ferrireducens</name>
    <dbReference type="NCBI Taxonomy" id="1104324"/>
    <lineage>
        <taxon>Archaea</taxon>
        <taxon>Thermoproteota</taxon>
        <taxon>Thermoprotei</taxon>
        <taxon>Thermoproteales</taxon>
        <taxon>Thermoproteaceae</taxon>
        <taxon>Pyrobaculum</taxon>
    </lineage>
</organism>
<dbReference type="HOGENOM" id="CLU_978672_0_0_2"/>
<evidence type="ECO:0000313" key="2">
    <source>
        <dbReference type="EMBL" id="AET31472.1"/>
    </source>
</evidence>
<keyword evidence="1" id="KW-0472">Membrane</keyword>
<dbReference type="EMBL" id="CP003098">
    <property type="protein sequence ID" value="AET31472.1"/>
    <property type="molecule type" value="Genomic_DNA"/>
</dbReference>
<gene>
    <name evidence="2" type="ORF">P186_0002</name>
</gene>